<dbReference type="InterPro" id="IPR000719">
    <property type="entry name" value="Prot_kinase_dom"/>
</dbReference>
<evidence type="ECO:0000259" key="1">
    <source>
        <dbReference type="PROSITE" id="PS50011"/>
    </source>
</evidence>
<dbReference type="InterPro" id="IPR011009">
    <property type="entry name" value="Kinase-like_dom_sf"/>
</dbReference>
<dbReference type="SUPFAM" id="SSF56112">
    <property type="entry name" value="Protein kinase-like (PK-like)"/>
    <property type="match status" value="1"/>
</dbReference>
<feature type="domain" description="Protein kinase" evidence="1">
    <location>
        <begin position="78"/>
        <end position="258"/>
    </location>
</feature>
<reference evidence="2" key="1">
    <citation type="submission" date="2021-06" db="EMBL/GenBank/DDBJ databases">
        <authorList>
            <person name="Kallberg Y."/>
            <person name="Tangrot J."/>
            <person name="Rosling A."/>
        </authorList>
    </citation>
    <scope>NUCLEOTIDE SEQUENCE</scope>
    <source>
        <strain evidence="2">MT106</strain>
    </source>
</reference>
<gene>
    <name evidence="2" type="ORF">AGERDE_LOCUS6679</name>
</gene>
<sequence>MEEESKKAIEDEIEEEIERNCSKCQKIWNDKMEICLNCELPSWTTGDDIIDDKIKQVQLDAFIFGTDTWFEWIPYDEFSEIKFIAEGGFGSVSSAIWNSGRVCSYDQKARKFIREEATIVALKTLFESNKANPEIIQEIDSTIINRDYASLCRTYGISRDPKTKNYILVLEFYDVALHNISNTEYFDMECLRSLAKGLKSLHYKKFVHRDLHSGAVFKSRSISKIIEKAGVDITSLNNPKKEPNDAYITRQFDDDLTL</sequence>
<comment type="caution">
    <text evidence="2">The sequence shown here is derived from an EMBL/GenBank/DDBJ whole genome shotgun (WGS) entry which is preliminary data.</text>
</comment>
<dbReference type="Proteomes" id="UP000789831">
    <property type="component" value="Unassembled WGS sequence"/>
</dbReference>
<evidence type="ECO:0000313" key="2">
    <source>
        <dbReference type="EMBL" id="CAG8551248.1"/>
    </source>
</evidence>
<proteinExistence type="predicted"/>
<dbReference type="Gene3D" id="1.10.510.10">
    <property type="entry name" value="Transferase(Phosphotransferase) domain 1"/>
    <property type="match status" value="1"/>
</dbReference>
<dbReference type="AlphaFoldDB" id="A0A9N9B4I8"/>
<dbReference type="GO" id="GO:0005524">
    <property type="term" value="F:ATP binding"/>
    <property type="evidence" value="ECO:0007669"/>
    <property type="project" value="InterPro"/>
</dbReference>
<dbReference type="PROSITE" id="PS50011">
    <property type="entry name" value="PROTEIN_KINASE_DOM"/>
    <property type="match status" value="1"/>
</dbReference>
<dbReference type="InterPro" id="IPR001245">
    <property type="entry name" value="Ser-Thr/Tyr_kinase_cat_dom"/>
</dbReference>
<organism evidence="2 3">
    <name type="scientific">Ambispora gerdemannii</name>
    <dbReference type="NCBI Taxonomy" id="144530"/>
    <lineage>
        <taxon>Eukaryota</taxon>
        <taxon>Fungi</taxon>
        <taxon>Fungi incertae sedis</taxon>
        <taxon>Mucoromycota</taxon>
        <taxon>Glomeromycotina</taxon>
        <taxon>Glomeromycetes</taxon>
        <taxon>Archaeosporales</taxon>
        <taxon>Ambisporaceae</taxon>
        <taxon>Ambispora</taxon>
    </lineage>
</organism>
<name>A0A9N9B4I8_9GLOM</name>
<accession>A0A9N9B4I8</accession>
<keyword evidence="3" id="KW-1185">Reference proteome</keyword>
<protein>
    <submittedName>
        <fullName evidence="2">13247_t:CDS:1</fullName>
    </submittedName>
</protein>
<dbReference type="OrthoDB" id="2414060at2759"/>
<dbReference type="GO" id="GO:0004672">
    <property type="term" value="F:protein kinase activity"/>
    <property type="evidence" value="ECO:0007669"/>
    <property type="project" value="InterPro"/>
</dbReference>
<evidence type="ECO:0000313" key="3">
    <source>
        <dbReference type="Proteomes" id="UP000789831"/>
    </source>
</evidence>
<dbReference type="Pfam" id="PF07714">
    <property type="entry name" value="PK_Tyr_Ser-Thr"/>
    <property type="match status" value="1"/>
</dbReference>
<dbReference type="EMBL" id="CAJVPL010001077">
    <property type="protein sequence ID" value="CAG8551248.1"/>
    <property type="molecule type" value="Genomic_DNA"/>
</dbReference>